<comment type="caution">
    <text evidence="1">The sequence shown here is derived from an EMBL/GenBank/DDBJ whole genome shotgun (WGS) entry which is preliminary data.</text>
</comment>
<evidence type="ECO:0000313" key="2">
    <source>
        <dbReference type="Proteomes" id="UP000299102"/>
    </source>
</evidence>
<dbReference type="AlphaFoldDB" id="A0A4C1Y716"/>
<gene>
    <name evidence="1" type="ORF">EVAR_8294_1</name>
</gene>
<sequence length="131" mass="15239">MIRHFRLLLQSSSLTSGKQMVVYQLLFTVRQFSKNNSSHGFCFIKKRSDNPLRGTSLARYFDWFRLISKDPYVRLLFRFEVVAISSCFVTCYWPHIKFEAPFLESGKHGVVPSDGAHFLSVNPYVWDPPQA</sequence>
<proteinExistence type="predicted"/>
<protein>
    <submittedName>
        <fullName evidence="1">Uncharacterized protein</fullName>
    </submittedName>
</protein>
<name>A0A4C1Y716_EUMVA</name>
<keyword evidence="2" id="KW-1185">Reference proteome</keyword>
<organism evidence="1 2">
    <name type="scientific">Eumeta variegata</name>
    <name type="common">Bagworm moth</name>
    <name type="synonym">Eumeta japonica</name>
    <dbReference type="NCBI Taxonomy" id="151549"/>
    <lineage>
        <taxon>Eukaryota</taxon>
        <taxon>Metazoa</taxon>
        <taxon>Ecdysozoa</taxon>
        <taxon>Arthropoda</taxon>
        <taxon>Hexapoda</taxon>
        <taxon>Insecta</taxon>
        <taxon>Pterygota</taxon>
        <taxon>Neoptera</taxon>
        <taxon>Endopterygota</taxon>
        <taxon>Lepidoptera</taxon>
        <taxon>Glossata</taxon>
        <taxon>Ditrysia</taxon>
        <taxon>Tineoidea</taxon>
        <taxon>Psychidae</taxon>
        <taxon>Oiketicinae</taxon>
        <taxon>Eumeta</taxon>
    </lineage>
</organism>
<accession>A0A4C1Y716</accession>
<dbReference type="EMBL" id="BGZK01001117">
    <property type="protein sequence ID" value="GBP71688.1"/>
    <property type="molecule type" value="Genomic_DNA"/>
</dbReference>
<dbReference type="Proteomes" id="UP000299102">
    <property type="component" value="Unassembled WGS sequence"/>
</dbReference>
<evidence type="ECO:0000313" key="1">
    <source>
        <dbReference type="EMBL" id="GBP71688.1"/>
    </source>
</evidence>
<reference evidence="1 2" key="1">
    <citation type="journal article" date="2019" name="Commun. Biol.">
        <title>The bagworm genome reveals a unique fibroin gene that provides high tensile strength.</title>
        <authorList>
            <person name="Kono N."/>
            <person name="Nakamura H."/>
            <person name="Ohtoshi R."/>
            <person name="Tomita M."/>
            <person name="Numata K."/>
            <person name="Arakawa K."/>
        </authorList>
    </citation>
    <scope>NUCLEOTIDE SEQUENCE [LARGE SCALE GENOMIC DNA]</scope>
</reference>